<dbReference type="GO" id="GO:0006672">
    <property type="term" value="P:ceramide metabolic process"/>
    <property type="evidence" value="ECO:0007669"/>
    <property type="project" value="TreeGrafter"/>
</dbReference>
<dbReference type="InterPro" id="IPR016064">
    <property type="entry name" value="NAD/diacylglycerol_kinase_sf"/>
</dbReference>
<evidence type="ECO:0000313" key="3">
    <source>
        <dbReference type="EMBL" id="PWZ00028.1"/>
    </source>
</evidence>
<organism evidence="3 4">
    <name type="scientific">Testicularia cyperi</name>
    <dbReference type="NCBI Taxonomy" id="1882483"/>
    <lineage>
        <taxon>Eukaryota</taxon>
        <taxon>Fungi</taxon>
        <taxon>Dikarya</taxon>
        <taxon>Basidiomycota</taxon>
        <taxon>Ustilaginomycotina</taxon>
        <taxon>Ustilaginomycetes</taxon>
        <taxon>Ustilaginales</taxon>
        <taxon>Anthracoideaceae</taxon>
        <taxon>Testicularia</taxon>
    </lineage>
</organism>
<dbReference type="STRING" id="1882483.A0A317XQ65"/>
<keyword evidence="4" id="KW-1185">Reference proteome</keyword>
<dbReference type="InterPro" id="IPR001206">
    <property type="entry name" value="Diacylglycerol_kinase_cat_dom"/>
</dbReference>
<dbReference type="OrthoDB" id="336240at2759"/>
<dbReference type="InterPro" id="IPR050187">
    <property type="entry name" value="Lipid_Phosphate_FormReg"/>
</dbReference>
<dbReference type="PANTHER" id="PTHR12358">
    <property type="entry name" value="SPHINGOSINE KINASE"/>
    <property type="match status" value="1"/>
</dbReference>
<dbReference type="PANTHER" id="PTHR12358:SF111">
    <property type="entry name" value="CERAMIDE KINASE, ISOFORM A"/>
    <property type="match status" value="1"/>
</dbReference>
<name>A0A317XQ65_9BASI</name>
<feature type="region of interest" description="Disordered" evidence="1">
    <location>
        <begin position="791"/>
        <end position="811"/>
    </location>
</feature>
<protein>
    <recommendedName>
        <fullName evidence="2">DAGKc domain-containing protein</fullName>
    </recommendedName>
</protein>
<dbReference type="Proteomes" id="UP000246740">
    <property type="component" value="Unassembled WGS sequence"/>
</dbReference>
<proteinExistence type="predicted"/>
<evidence type="ECO:0000256" key="1">
    <source>
        <dbReference type="SAM" id="MobiDB-lite"/>
    </source>
</evidence>
<dbReference type="EMBL" id="KZ819193">
    <property type="protein sequence ID" value="PWZ00028.1"/>
    <property type="molecule type" value="Genomic_DNA"/>
</dbReference>
<sequence>MWLRDSPSDESVDSFEGIFRAGSVTPPPPNLPDDMQGLDHEFDHGPMFFVDDQGNPVTVETVRNGIHNIHNVIPNGPNARQFWDMFQSADTEGPEYDSYDEELDIDEELDFGTDDLILDAEPFEASDYIGAPTHPAAIQACQSDVNEYQERRWARPWLSNDDLDDQGHIYLPLIYNPVSGSSTGAKRVQDTRSLVEHIFRQDRGANWSPVPFGRETKSEGDGQVLARRLMLLWFAKHLLELSPPLIFSRWPPQRRSVIHLILVGGDGTTHEVLNGLYSWQFGDKTLINEFRALLEKSHDADDEDSSSNTELADVDLFDPDQAGPQIRLAIVPAGTANALYHAMYSPTTLPVRPLPEARNFVSPFLDDAFDGTSLESVRSMVERLVPDELVPAPHEVHGAPAESKPAQSMYALPLMLNELIVHGKEDRSDWTSWLLASAANFVRKTFGVTPPPATQGQGRQTVQRRLSHLVTSHALHAAILHDADTPEMRRQHEGIERFKVAAQQNATNWTQGRLVLHPLASTRQVLRYSPATKQFEPFHISDDESAGAGGSWIGSARTWYRRQRTETDATGTVSLSGPFVYLNAMLTDRLEQSFVPAPLSSAFTADVKKRLPEGAIDLVVIRPTRDPALQTLLVQDPLQARVQFARTRLGAVTTGMYSGGTHIDLCYPSRRVGSEDAASPSTSPSASASATGRERQDETAVEQQLGGETTSENDEHKHEHEHEEEEEMDLDQPVVEYFRCGGYDFTPSGVMSDSAEAEQKKAGLVCMDGYLGRADQVRVRRWTPRTTPLEESWRDQTPQGIAAGPGPLVYR</sequence>
<accession>A0A317XQ65</accession>
<dbReference type="GO" id="GO:0016020">
    <property type="term" value="C:membrane"/>
    <property type="evidence" value="ECO:0007669"/>
    <property type="project" value="GOC"/>
</dbReference>
<gene>
    <name evidence="3" type="ORF">BCV70DRAFT_200198</name>
</gene>
<dbReference type="Pfam" id="PF00781">
    <property type="entry name" value="DAGK_cat"/>
    <property type="match status" value="1"/>
</dbReference>
<feature type="region of interest" description="Disordered" evidence="1">
    <location>
        <begin position="672"/>
        <end position="731"/>
    </location>
</feature>
<feature type="domain" description="DAGKc" evidence="2">
    <location>
        <begin position="257"/>
        <end position="347"/>
    </location>
</feature>
<evidence type="ECO:0000259" key="2">
    <source>
        <dbReference type="Pfam" id="PF00781"/>
    </source>
</evidence>
<dbReference type="Gene3D" id="3.40.50.10330">
    <property type="entry name" value="Probable inorganic polyphosphate/atp-NAD kinase, domain 1"/>
    <property type="match status" value="1"/>
</dbReference>
<dbReference type="InterPro" id="IPR017438">
    <property type="entry name" value="ATP-NAD_kinase_N"/>
</dbReference>
<dbReference type="SUPFAM" id="SSF111331">
    <property type="entry name" value="NAD kinase/diacylglycerol kinase-like"/>
    <property type="match status" value="1"/>
</dbReference>
<dbReference type="InParanoid" id="A0A317XQ65"/>
<feature type="compositionally biased region" description="Low complexity" evidence="1">
    <location>
        <begin position="677"/>
        <end position="691"/>
    </location>
</feature>
<reference evidence="3 4" key="1">
    <citation type="journal article" date="2018" name="Mol. Biol. Evol.">
        <title>Broad Genomic Sampling Reveals a Smut Pathogenic Ancestry of the Fungal Clade Ustilaginomycotina.</title>
        <authorList>
            <person name="Kijpornyongpan T."/>
            <person name="Mondo S.J."/>
            <person name="Barry K."/>
            <person name="Sandor L."/>
            <person name="Lee J."/>
            <person name="Lipzen A."/>
            <person name="Pangilinan J."/>
            <person name="LaButti K."/>
            <person name="Hainaut M."/>
            <person name="Henrissat B."/>
            <person name="Grigoriev I.V."/>
            <person name="Spatafora J.W."/>
            <person name="Aime M.C."/>
        </authorList>
    </citation>
    <scope>NUCLEOTIDE SEQUENCE [LARGE SCALE GENOMIC DNA]</scope>
    <source>
        <strain evidence="3 4">MCA 3645</strain>
    </source>
</reference>
<dbReference type="AlphaFoldDB" id="A0A317XQ65"/>
<evidence type="ECO:0000313" key="4">
    <source>
        <dbReference type="Proteomes" id="UP000246740"/>
    </source>
</evidence>
<dbReference type="GO" id="GO:0001729">
    <property type="term" value="F:ceramide kinase activity"/>
    <property type="evidence" value="ECO:0007669"/>
    <property type="project" value="TreeGrafter"/>
</dbReference>